<gene>
    <name evidence="1" type="ORF">K3G42_028377</name>
</gene>
<evidence type="ECO:0000313" key="1">
    <source>
        <dbReference type="EMBL" id="KAH7992957.1"/>
    </source>
</evidence>
<comment type="caution">
    <text evidence="1">The sequence shown here is derived from an EMBL/GenBank/DDBJ whole genome shotgun (WGS) entry which is preliminary data.</text>
</comment>
<sequence length="1278" mass="144192">MISVLGDSVLVLLRHIHAIENGGLVMTFPLCLATSGKISSKLKDVKLAIVLPGPSRRPVQSSTPQPLVQALLKMARPLVHLEEKEHQEAYQLLSQEFSQEASLALLELKGPKWEQPVVQELCLGHIQELLILGPSLATPCFNQGHLGPRHPTLENPGPSLELLEPRDPILELLEPTQEVLEPRHPILELPEPILELLEPTQEVLEPRHPILELPEPILELLEPTQEVLELRHPILELLEPILELPEPILELLEPRHPILELLEPTQEVLEPRHPILEFLEPTQEVLEPRHPILELLEHTLEVLEPRHPILELLEPTQEVLEPRHPILELLKPTQEVLEPRHPILELPGPNLELLGPRHPILELLEPTQEVLEPRHPILELPGPSLELLGPRHPILELLEPTQEVLGSRYPILELPGPSLEFPGPSLELPGPSLELLGANLKLLEPTQEVLESRHPILELPGPSLELPGPSLELPGPSLELPGPSLQFPGPSLVLPGPSLELLGPNLRSKLKFLELILEFLGARQFTLEAHLEFLDLPILVPLGLNQVFLGSRKDIVMPSLGLLEYRHTTLVPVKHILQATRYAETVDALRQLAQLNSLWYSLRDRINMLEQYKVNYSDLQRLQDFLTRAVDNTMARIPPNLQEQLAELKSMEEQVKDEKEKVDKIQRIVEGDLAAAVSMPIPEMAEEGAGQINMQIGYLRATVQEIEKELKELREKQDKGKVTLEQSVTDTALDLQEQLDKVRSVIENMMASSSTLLSMSVPPALSMSVPPALEPGVTAQVAQVQQSTCAACSLDVSEKVSQLFKRYEQLQDSINRFMLRQVEGKSTKKPKERQEEEMLSNIQSTILQIQEDCEKLNNTTGTLVDDHRQKQKEIGMLFKSLEKLEKNKADKDRLVMEIDVKADKSALAAKVSRTQFDATTEQLHKMMQELLNKMAGQEQDWQKMLDKLLIEMDSKLDRLELDPFRQQLEERWKNIRKELKERVPQDEGDEAAGIRRQLLAHFHCISCDRPLEMVVPGPHIPSLPAIPGLPAHPSLRPHLVYEMEQIRQISRNLMLGPGARFDALEKAASLNKLRHIHSKMLMEIQKVQSHYGGTPKVNIQMIRDLLQAQCLGSSQYSKRDKTPEMTDYSYISVPRHCGGSHTLTYPYRRSGRLQQLAQCMAPMHPEENALVSMMKHEEVDILGLDGHIYKGRMETQLPYITPKESVVYVPRSGTADAPRLRNKLIRSSSQKHQPTLPDITNLPVRPHSAKVSLRSSSGDDEGFEQANVPTPPSQVTPH</sequence>
<evidence type="ECO:0000313" key="2">
    <source>
        <dbReference type="Proteomes" id="UP000827872"/>
    </source>
</evidence>
<organism evidence="1 2">
    <name type="scientific">Sphaerodactylus townsendi</name>
    <dbReference type="NCBI Taxonomy" id="933632"/>
    <lineage>
        <taxon>Eukaryota</taxon>
        <taxon>Metazoa</taxon>
        <taxon>Chordata</taxon>
        <taxon>Craniata</taxon>
        <taxon>Vertebrata</taxon>
        <taxon>Euteleostomi</taxon>
        <taxon>Lepidosauria</taxon>
        <taxon>Squamata</taxon>
        <taxon>Bifurcata</taxon>
        <taxon>Gekkota</taxon>
        <taxon>Sphaerodactylidae</taxon>
        <taxon>Sphaerodactylus</taxon>
    </lineage>
</organism>
<accession>A0ACB8EKV3</accession>
<reference evidence="1" key="1">
    <citation type="submission" date="2021-08" db="EMBL/GenBank/DDBJ databases">
        <title>The first chromosome-level gecko genome reveals the dynamic sex chromosomes of Neotropical dwarf geckos (Sphaerodactylidae: Sphaerodactylus).</title>
        <authorList>
            <person name="Pinto B.J."/>
            <person name="Keating S.E."/>
            <person name="Gamble T."/>
        </authorList>
    </citation>
    <scope>NUCLEOTIDE SEQUENCE</scope>
    <source>
        <strain evidence="1">TG3544</strain>
    </source>
</reference>
<protein>
    <submittedName>
        <fullName evidence="1">Uncharacterized protein</fullName>
    </submittedName>
</protein>
<dbReference type="EMBL" id="CM037616">
    <property type="protein sequence ID" value="KAH7992957.1"/>
    <property type="molecule type" value="Genomic_DNA"/>
</dbReference>
<dbReference type="Proteomes" id="UP000827872">
    <property type="component" value="Linkage Group LG03"/>
</dbReference>
<keyword evidence="2" id="KW-1185">Reference proteome</keyword>
<proteinExistence type="predicted"/>
<name>A0ACB8EKV3_9SAUR</name>